<evidence type="ECO:0000256" key="8">
    <source>
        <dbReference type="SAM" id="Phobius"/>
    </source>
</evidence>
<dbReference type="Proteomes" id="UP001140949">
    <property type="component" value="Unassembled WGS sequence"/>
</dbReference>
<dbReference type="AlphaFoldDB" id="A0AAX6E055"/>
<comment type="subcellular location">
    <subcellularLocation>
        <location evidence="1">Membrane</location>
        <topology evidence="1">Multi-pass membrane protein</topology>
    </subcellularLocation>
</comment>
<keyword evidence="3 8" id="KW-0812">Transmembrane</keyword>
<keyword evidence="6" id="KW-0325">Glycoprotein</keyword>
<dbReference type="EMBL" id="JANAVB010040820">
    <property type="protein sequence ID" value="KAJ6797351.1"/>
    <property type="molecule type" value="Genomic_DNA"/>
</dbReference>
<dbReference type="InterPro" id="IPR019395">
    <property type="entry name" value="Transmembrane_161A/B"/>
</dbReference>
<sequence>MILPSFLSSPFLLHSLLSLCSLLLPYFLNLPVLLLHGLHTYIHPDSLPSSSSSSSSSVRAAIRRPSDPSSNPKPKSKSKSKIPEFDESKSQLFRLRLADSLLHSRPSFLSYRLSFLLSSLSLSNLSLSLLLPSPRSSPPFSTLVSFPISFFLLLDLLLLSSERSASKKSHKHLSLLSAILTFLLLLLLLLSFPRPDLLDINTPSATFPTALLSALLSGALFIPASRAARSFWLATDQLRWNLAVVSCPTHQRVLLYASALANVAAPLLWIRPLADAAAPGDYRKYRVKALAGAAVLQILAVRPNLQTYLNEAVLSWYQRLHAGRVPDLDYGRAKVFLHNHFLCVAAAQFFVPPVLVLVLVGLSQMGGDLFGGVLDCSDAVKDAALFLAWWIVFVWGVVMMSSLALYRTGVLIVS</sequence>
<feature type="region of interest" description="Disordered" evidence="7">
    <location>
        <begin position="61"/>
        <end position="84"/>
    </location>
</feature>
<feature type="transmembrane region" description="Helical" evidence="8">
    <location>
        <begin position="143"/>
        <end position="161"/>
    </location>
</feature>
<evidence type="ECO:0000256" key="3">
    <source>
        <dbReference type="ARBA" id="ARBA00022692"/>
    </source>
</evidence>
<evidence type="ECO:0000256" key="5">
    <source>
        <dbReference type="ARBA" id="ARBA00023136"/>
    </source>
</evidence>
<protein>
    <submittedName>
        <fullName evidence="9">Uncharacterized protein</fullName>
    </submittedName>
</protein>
<proteinExistence type="inferred from homology"/>
<evidence type="ECO:0000256" key="7">
    <source>
        <dbReference type="SAM" id="MobiDB-lite"/>
    </source>
</evidence>
<feature type="transmembrane region" description="Helical" evidence="8">
    <location>
        <begin position="12"/>
        <end position="35"/>
    </location>
</feature>
<feature type="transmembrane region" description="Helical" evidence="8">
    <location>
        <begin position="173"/>
        <end position="193"/>
    </location>
</feature>
<keyword evidence="4 8" id="KW-1133">Transmembrane helix</keyword>
<accession>A0AAX6E055</accession>
<evidence type="ECO:0000256" key="4">
    <source>
        <dbReference type="ARBA" id="ARBA00022989"/>
    </source>
</evidence>
<name>A0AAX6E055_IRIPA</name>
<dbReference type="PANTHER" id="PTHR13624">
    <property type="entry name" value="RE42071P"/>
    <property type="match status" value="1"/>
</dbReference>
<feature type="transmembrane region" description="Helical" evidence="8">
    <location>
        <begin position="205"/>
        <end position="224"/>
    </location>
</feature>
<evidence type="ECO:0000313" key="10">
    <source>
        <dbReference type="Proteomes" id="UP001140949"/>
    </source>
</evidence>
<feature type="transmembrane region" description="Helical" evidence="8">
    <location>
        <begin position="113"/>
        <end position="131"/>
    </location>
</feature>
<reference evidence="9" key="1">
    <citation type="journal article" date="2023" name="GigaByte">
        <title>Genome assembly of the bearded iris, Iris pallida Lam.</title>
        <authorList>
            <person name="Bruccoleri R.E."/>
            <person name="Oakeley E.J."/>
            <person name="Faust A.M.E."/>
            <person name="Altorfer M."/>
            <person name="Dessus-Babus S."/>
            <person name="Burckhardt D."/>
            <person name="Oertli M."/>
            <person name="Naumann U."/>
            <person name="Petersen F."/>
            <person name="Wong J."/>
        </authorList>
    </citation>
    <scope>NUCLEOTIDE SEQUENCE</scope>
    <source>
        <strain evidence="9">GSM-AAB239-AS_SAM_17_03QT</strain>
    </source>
</reference>
<gene>
    <name evidence="9" type="ORF">M6B38_216735</name>
</gene>
<feature type="transmembrane region" description="Helical" evidence="8">
    <location>
        <begin position="383"/>
        <end position="406"/>
    </location>
</feature>
<evidence type="ECO:0000256" key="2">
    <source>
        <dbReference type="ARBA" id="ARBA00009706"/>
    </source>
</evidence>
<keyword evidence="10" id="KW-1185">Reference proteome</keyword>
<evidence type="ECO:0000256" key="6">
    <source>
        <dbReference type="ARBA" id="ARBA00023180"/>
    </source>
</evidence>
<evidence type="ECO:0000313" key="9">
    <source>
        <dbReference type="EMBL" id="KAJ6797351.1"/>
    </source>
</evidence>
<evidence type="ECO:0000256" key="1">
    <source>
        <dbReference type="ARBA" id="ARBA00004141"/>
    </source>
</evidence>
<reference evidence="9" key="2">
    <citation type="submission" date="2023-04" db="EMBL/GenBank/DDBJ databases">
        <authorList>
            <person name="Bruccoleri R.E."/>
            <person name="Oakeley E.J."/>
            <person name="Faust A.-M."/>
            <person name="Dessus-Babus S."/>
            <person name="Altorfer M."/>
            <person name="Burckhardt D."/>
            <person name="Oertli M."/>
            <person name="Naumann U."/>
            <person name="Petersen F."/>
            <person name="Wong J."/>
        </authorList>
    </citation>
    <scope>NUCLEOTIDE SEQUENCE</scope>
    <source>
        <strain evidence="9">GSM-AAB239-AS_SAM_17_03QT</strain>
        <tissue evidence="9">Leaf</tissue>
    </source>
</reference>
<feature type="transmembrane region" description="Helical" evidence="8">
    <location>
        <begin position="341"/>
        <end position="363"/>
    </location>
</feature>
<comment type="caution">
    <text evidence="9">The sequence shown here is derived from an EMBL/GenBank/DDBJ whole genome shotgun (WGS) entry which is preliminary data.</text>
</comment>
<dbReference type="PANTHER" id="PTHR13624:SF6">
    <property type="entry name" value="EMEI"/>
    <property type="match status" value="1"/>
</dbReference>
<keyword evidence="5 8" id="KW-0472">Membrane</keyword>
<dbReference type="GO" id="GO:0016020">
    <property type="term" value="C:membrane"/>
    <property type="evidence" value="ECO:0007669"/>
    <property type="project" value="UniProtKB-SubCell"/>
</dbReference>
<dbReference type="Pfam" id="PF10268">
    <property type="entry name" value="Tmemb_161AB"/>
    <property type="match status" value="1"/>
</dbReference>
<comment type="similarity">
    <text evidence="2">Belongs to the TMEM161 family.</text>
</comment>
<organism evidence="9 10">
    <name type="scientific">Iris pallida</name>
    <name type="common">Sweet iris</name>
    <dbReference type="NCBI Taxonomy" id="29817"/>
    <lineage>
        <taxon>Eukaryota</taxon>
        <taxon>Viridiplantae</taxon>
        <taxon>Streptophyta</taxon>
        <taxon>Embryophyta</taxon>
        <taxon>Tracheophyta</taxon>
        <taxon>Spermatophyta</taxon>
        <taxon>Magnoliopsida</taxon>
        <taxon>Liliopsida</taxon>
        <taxon>Asparagales</taxon>
        <taxon>Iridaceae</taxon>
        <taxon>Iridoideae</taxon>
        <taxon>Irideae</taxon>
        <taxon>Iris</taxon>
    </lineage>
</organism>